<evidence type="ECO:0000256" key="6">
    <source>
        <dbReference type="SAM" id="Coils"/>
    </source>
</evidence>
<name>A0A5B7BY23_DAVIN</name>
<dbReference type="EMBL" id="GHES01042939">
    <property type="protein sequence ID" value="MPA73498.1"/>
    <property type="molecule type" value="Transcribed_RNA"/>
</dbReference>
<evidence type="ECO:0000256" key="4">
    <source>
        <dbReference type="ARBA" id="ARBA00023136"/>
    </source>
</evidence>
<keyword evidence="4 7" id="KW-0472">Membrane</keyword>
<evidence type="ECO:0000313" key="8">
    <source>
        <dbReference type="EMBL" id="MPA73498.1"/>
    </source>
</evidence>
<dbReference type="InterPro" id="IPR008511">
    <property type="entry name" value="ROH1-like"/>
</dbReference>
<comment type="subcellular location">
    <subcellularLocation>
        <location evidence="1">Membrane</location>
        <topology evidence="1">Single-pass membrane protein</topology>
    </subcellularLocation>
</comment>
<keyword evidence="2 7" id="KW-0812">Transmembrane</keyword>
<dbReference type="Pfam" id="PF05633">
    <property type="entry name" value="ROH1-like"/>
    <property type="match status" value="2"/>
</dbReference>
<feature type="transmembrane region" description="Helical" evidence="7">
    <location>
        <begin position="202"/>
        <end position="223"/>
    </location>
</feature>
<protein>
    <submittedName>
        <fullName evidence="8">Uncharacterized protein</fullName>
    </submittedName>
</protein>
<proteinExistence type="inferred from homology"/>
<evidence type="ECO:0000256" key="1">
    <source>
        <dbReference type="ARBA" id="ARBA00004167"/>
    </source>
</evidence>
<sequence>MNLTKIYHLPSFSPFGTVSKRSPPCNFDSISRSFDENILNHLKTLSSISNPPSISLSWLSLAVDFLSSTHAEAQALISKLRSSSGSLDDSLALYLDDSVKLLDICNSITSEIERLRRRRLLINFVLHLLDFSGNGCEIPKPEKLRRARDSLSDWENNSRGSAKRLGFQTRNPESLIRDLAVSLGNAPRGKVSSVGKLARRTIYAVGLATVFVAGVVVSALYGLPEIVTVRVPPEFLWADSFNGLESAISAKVKRRFFEAEKKGLVEELDDVEKRVSGVRDVIDALLGDGDHNDVKERLENAVQELETVTERFSNGLDRLSNGVNGIFHTVLSTRNGMLENCRSRVGHEKQLK</sequence>
<dbReference type="GO" id="GO:0016020">
    <property type="term" value="C:membrane"/>
    <property type="evidence" value="ECO:0007669"/>
    <property type="project" value="UniProtKB-SubCell"/>
</dbReference>
<evidence type="ECO:0000256" key="7">
    <source>
        <dbReference type="SAM" id="Phobius"/>
    </source>
</evidence>
<comment type="similarity">
    <text evidence="5">Belongs to the ROH1 family.</text>
</comment>
<feature type="coiled-coil region" evidence="6">
    <location>
        <begin position="254"/>
        <end position="311"/>
    </location>
</feature>
<accession>A0A5B7BY23</accession>
<evidence type="ECO:0000256" key="2">
    <source>
        <dbReference type="ARBA" id="ARBA00022692"/>
    </source>
</evidence>
<keyword evidence="6" id="KW-0175">Coiled coil</keyword>
<gene>
    <name evidence="8" type="ORF">Din_042939</name>
</gene>
<evidence type="ECO:0000256" key="3">
    <source>
        <dbReference type="ARBA" id="ARBA00022989"/>
    </source>
</evidence>
<dbReference type="PANTHER" id="PTHR31509">
    <property type="entry name" value="BPS1-LIKE PROTEIN"/>
    <property type="match status" value="1"/>
</dbReference>
<evidence type="ECO:0000256" key="5">
    <source>
        <dbReference type="ARBA" id="ARBA00035114"/>
    </source>
</evidence>
<reference evidence="8" key="1">
    <citation type="submission" date="2019-08" db="EMBL/GenBank/DDBJ databases">
        <title>Reference gene set and small RNA set construction with multiple tissues from Davidia involucrata Baill.</title>
        <authorList>
            <person name="Yang H."/>
            <person name="Zhou C."/>
            <person name="Li G."/>
            <person name="Wang J."/>
            <person name="Gao P."/>
            <person name="Wang M."/>
            <person name="Wang R."/>
            <person name="Zhao Y."/>
        </authorList>
    </citation>
    <scope>NUCLEOTIDE SEQUENCE</scope>
    <source>
        <tissue evidence="8">Mixed with DoveR01_LX</tissue>
    </source>
</reference>
<keyword evidence="3 7" id="KW-1133">Transmembrane helix</keyword>
<organism evidence="8">
    <name type="scientific">Davidia involucrata</name>
    <name type="common">Dove tree</name>
    <dbReference type="NCBI Taxonomy" id="16924"/>
    <lineage>
        <taxon>Eukaryota</taxon>
        <taxon>Viridiplantae</taxon>
        <taxon>Streptophyta</taxon>
        <taxon>Embryophyta</taxon>
        <taxon>Tracheophyta</taxon>
        <taxon>Spermatophyta</taxon>
        <taxon>Magnoliopsida</taxon>
        <taxon>eudicotyledons</taxon>
        <taxon>Gunneridae</taxon>
        <taxon>Pentapetalae</taxon>
        <taxon>asterids</taxon>
        <taxon>Cornales</taxon>
        <taxon>Nyssaceae</taxon>
        <taxon>Davidia</taxon>
    </lineage>
</organism>
<dbReference type="AlphaFoldDB" id="A0A5B7BY23"/>